<keyword evidence="5" id="KW-0106">Calcium</keyword>
<protein>
    <recommendedName>
        <fullName evidence="16">Sodium/calcium exchanger membrane region domain-containing protein</fullName>
    </recommendedName>
</protein>
<feature type="transmembrane region" description="Helical" evidence="11">
    <location>
        <begin position="646"/>
        <end position="664"/>
    </location>
</feature>
<organism evidence="14 15">
    <name type="scientific">Elysia chlorotica</name>
    <name type="common">Eastern emerald elysia</name>
    <name type="synonym">Sea slug</name>
    <dbReference type="NCBI Taxonomy" id="188477"/>
    <lineage>
        <taxon>Eukaryota</taxon>
        <taxon>Metazoa</taxon>
        <taxon>Spiralia</taxon>
        <taxon>Lophotrochozoa</taxon>
        <taxon>Mollusca</taxon>
        <taxon>Gastropoda</taxon>
        <taxon>Heterobranchia</taxon>
        <taxon>Euthyneura</taxon>
        <taxon>Panpulmonata</taxon>
        <taxon>Sacoglossa</taxon>
        <taxon>Placobranchoidea</taxon>
        <taxon>Plakobranchidae</taxon>
        <taxon>Elysia</taxon>
    </lineage>
</organism>
<evidence type="ECO:0000256" key="1">
    <source>
        <dbReference type="ARBA" id="ARBA00004127"/>
    </source>
</evidence>
<evidence type="ECO:0000256" key="3">
    <source>
        <dbReference type="ARBA" id="ARBA00022449"/>
    </source>
</evidence>
<sequence>MDIDRETKFSDVDDSNDRSAAGSRQSLRWTTSTGRMSYDATTSDAEGTEGPSPAPTVIIIEDGVERRRTPVNVLTRRDTLLKSSTDGELDFEKSAVYIAENSIEAARISNNYKFGLKKWKSHVTSRPLVTRSEIVQDLYADIDNVKDIKVSTFRPFNILYALLYGWWLALLYLIVGALMYVTVIGSAYGGFCWRMAGYFIWPFGKYVHQIHSVAPSPTVTYKSTGMVNGQMKAQPNPSASPGSVASSTAMAGETDALLTSSDSPAASGRPEALCYGFWTRPASYLWILIGLIPLSIIHALIFAISWFFVISIPTAKLNGKMLTKILFLPPDEVHIGNSGRAYMGPSKSSEIIMYSHQSVNLYYYKYTIDGVNIILANLLVFVILSIAIGYFFDNSVINGVIKCALSVLAIIPLTYYIGMAITSISAQSSFAVGAILNATFGSMVEVILFIIMLKKGKDSGQECYQELVKSSLTGAILCSILFIPGMSMVIGGLKFRMQRFNPRSANISASLLFVAIIGVFAPTIFSKIFGSLHCTGCETTYDAVPLGDGKINPGVPVNISDYAGFLCRECEQSLHGPHGDITLYKKHIKPMVYTISIILPLAYIIGLLFTMKTHSAHVFGEFEQELKQENAANGHHGHAQWSKVKSTVILLLSAVAIALCADLISENIQPLLQATGISEYFIGVTMLSLVAELPEVVNGVQFALQNNVNLGIEIGCSTAIQVCLVQIPLLVLVNLIYPMGFYMVFNDVHLWTVIFSVVIINYIFQDGKSDYFQGSIVVFIYLLLMCMYFFMLTPEHALCQPSPQNSGPPVTTTLAPV</sequence>
<evidence type="ECO:0000256" key="2">
    <source>
        <dbReference type="ARBA" id="ARBA00022448"/>
    </source>
</evidence>
<feature type="domain" description="Sodium/calcium exchanger membrane region" evidence="12">
    <location>
        <begin position="404"/>
        <end position="521"/>
    </location>
</feature>
<evidence type="ECO:0000256" key="9">
    <source>
        <dbReference type="ARBA" id="ARBA00023136"/>
    </source>
</evidence>
<comment type="caution">
    <text evidence="14">The sequence shown here is derived from an EMBL/GenBank/DDBJ whole genome shotgun (WGS) entry which is preliminary data.</text>
</comment>
<evidence type="ECO:0000256" key="8">
    <source>
        <dbReference type="ARBA" id="ARBA00023065"/>
    </source>
</evidence>
<evidence type="ECO:0000256" key="7">
    <source>
        <dbReference type="ARBA" id="ARBA00022989"/>
    </source>
</evidence>
<feature type="region of interest" description="Disordered" evidence="10">
    <location>
        <begin position="1"/>
        <end position="55"/>
    </location>
</feature>
<keyword evidence="3" id="KW-0050">Antiport</keyword>
<dbReference type="Proteomes" id="UP000271974">
    <property type="component" value="Unassembled WGS sequence"/>
</dbReference>
<dbReference type="GO" id="GO:0012505">
    <property type="term" value="C:endomembrane system"/>
    <property type="evidence" value="ECO:0007669"/>
    <property type="project" value="UniProtKB-SubCell"/>
</dbReference>
<feature type="compositionally biased region" description="Basic and acidic residues" evidence="10">
    <location>
        <begin position="1"/>
        <end position="17"/>
    </location>
</feature>
<dbReference type="InterPro" id="IPR005185">
    <property type="entry name" value="YccF"/>
</dbReference>
<dbReference type="GO" id="GO:0005774">
    <property type="term" value="C:vacuolar membrane"/>
    <property type="evidence" value="ECO:0007669"/>
    <property type="project" value="UniProtKB-ARBA"/>
</dbReference>
<dbReference type="OrthoDB" id="16982at2759"/>
<evidence type="ECO:0000259" key="12">
    <source>
        <dbReference type="Pfam" id="PF01699"/>
    </source>
</evidence>
<dbReference type="InterPro" id="IPR004837">
    <property type="entry name" value="NaCa_Exmemb"/>
</dbReference>
<dbReference type="GO" id="GO:0006874">
    <property type="term" value="P:intracellular calcium ion homeostasis"/>
    <property type="evidence" value="ECO:0007669"/>
    <property type="project" value="TreeGrafter"/>
</dbReference>
<feature type="transmembrane region" description="Helical" evidence="11">
    <location>
        <begin position="671"/>
        <end position="691"/>
    </location>
</feature>
<feature type="transmembrane region" description="Helical" evidence="11">
    <location>
        <begin position="371"/>
        <end position="392"/>
    </location>
</feature>
<proteinExistence type="predicted"/>
<dbReference type="FunFam" id="1.20.1420.30:FF:000014">
    <property type="entry name" value="Cation/H+ exchanger protein 2"/>
    <property type="match status" value="1"/>
</dbReference>
<keyword evidence="9 11" id="KW-0472">Membrane</keyword>
<dbReference type="Pfam" id="PF03733">
    <property type="entry name" value="YccF"/>
    <property type="match status" value="1"/>
</dbReference>
<keyword evidence="8" id="KW-0406">Ion transport</keyword>
<feature type="transmembrane region" description="Helical" evidence="11">
    <location>
        <begin position="156"/>
        <end position="174"/>
    </location>
</feature>
<name>A0A3S1BI56_ELYCH</name>
<dbReference type="InterPro" id="IPR044880">
    <property type="entry name" value="NCX_ion-bd_dom_sf"/>
</dbReference>
<feature type="domain" description="Inner membrane component" evidence="13">
    <location>
        <begin position="156"/>
        <end position="205"/>
    </location>
</feature>
<feature type="transmembrane region" description="Helical" evidence="11">
    <location>
        <begin position="748"/>
        <end position="765"/>
    </location>
</feature>
<keyword evidence="2" id="KW-0813">Transport</keyword>
<dbReference type="InterPro" id="IPR004713">
    <property type="entry name" value="CaH_exchang"/>
</dbReference>
<dbReference type="AlphaFoldDB" id="A0A3S1BI56"/>
<evidence type="ECO:0008006" key="16">
    <source>
        <dbReference type="Google" id="ProtNLM"/>
    </source>
</evidence>
<dbReference type="STRING" id="188477.A0A3S1BI56"/>
<feature type="transmembrane region" description="Helical" evidence="11">
    <location>
        <begin position="591"/>
        <end position="611"/>
    </location>
</feature>
<feature type="domain" description="Sodium/calcium exchanger membrane region" evidence="12">
    <location>
        <begin position="646"/>
        <end position="788"/>
    </location>
</feature>
<evidence type="ECO:0000256" key="11">
    <source>
        <dbReference type="SAM" id="Phobius"/>
    </source>
</evidence>
<dbReference type="PANTHER" id="PTHR31503:SF10">
    <property type="entry name" value="VNX1 PROTEIN"/>
    <property type="match status" value="1"/>
</dbReference>
<keyword evidence="6 11" id="KW-0812">Transmembrane</keyword>
<dbReference type="EMBL" id="RQTK01000213">
    <property type="protein sequence ID" value="RUS84218.1"/>
    <property type="molecule type" value="Genomic_DNA"/>
</dbReference>
<feature type="transmembrane region" description="Helical" evidence="11">
    <location>
        <begin position="404"/>
        <end position="424"/>
    </location>
</feature>
<dbReference type="Pfam" id="PF01699">
    <property type="entry name" value="Na_Ca_ex"/>
    <property type="match status" value="2"/>
</dbReference>
<dbReference type="GO" id="GO:0015369">
    <property type="term" value="F:calcium:proton antiporter activity"/>
    <property type="evidence" value="ECO:0007669"/>
    <property type="project" value="TreeGrafter"/>
</dbReference>
<feature type="compositionally biased region" description="Polar residues" evidence="10">
    <location>
        <begin position="22"/>
        <end position="45"/>
    </location>
</feature>
<accession>A0A3S1BI56</accession>
<evidence type="ECO:0000256" key="4">
    <source>
        <dbReference type="ARBA" id="ARBA00022553"/>
    </source>
</evidence>
<dbReference type="Gene3D" id="1.20.1420.30">
    <property type="entry name" value="NCX, central ion-binding region"/>
    <property type="match status" value="1"/>
</dbReference>
<keyword evidence="4" id="KW-0597">Phosphoprotein</keyword>
<evidence type="ECO:0000313" key="15">
    <source>
        <dbReference type="Proteomes" id="UP000271974"/>
    </source>
</evidence>
<keyword evidence="7 11" id="KW-1133">Transmembrane helix</keyword>
<feature type="transmembrane region" description="Helical" evidence="11">
    <location>
        <begin position="771"/>
        <end position="792"/>
    </location>
</feature>
<feature type="transmembrane region" description="Helical" evidence="11">
    <location>
        <begin position="711"/>
        <end position="736"/>
    </location>
</feature>
<evidence type="ECO:0000256" key="6">
    <source>
        <dbReference type="ARBA" id="ARBA00022692"/>
    </source>
</evidence>
<feature type="transmembrane region" description="Helical" evidence="11">
    <location>
        <begin position="430"/>
        <end position="451"/>
    </location>
</feature>
<comment type="subcellular location">
    <subcellularLocation>
        <location evidence="1">Endomembrane system</location>
        <topology evidence="1">Multi-pass membrane protein</topology>
    </subcellularLocation>
</comment>
<evidence type="ECO:0000256" key="10">
    <source>
        <dbReference type="SAM" id="MobiDB-lite"/>
    </source>
</evidence>
<gene>
    <name evidence="14" type="ORF">EGW08_008022</name>
</gene>
<reference evidence="14 15" key="1">
    <citation type="submission" date="2019-01" db="EMBL/GenBank/DDBJ databases">
        <title>A draft genome assembly of the solar-powered sea slug Elysia chlorotica.</title>
        <authorList>
            <person name="Cai H."/>
            <person name="Li Q."/>
            <person name="Fang X."/>
            <person name="Li J."/>
            <person name="Curtis N.E."/>
            <person name="Altenburger A."/>
            <person name="Shibata T."/>
            <person name="Feng M."/>
            <person name="Maeda T."/>
            <person name="Schwartz J.A."/>
            <person name="Shigenobu S."/>
            <person name="Lundholm N."/>
            <person name="Nishiyama T."/>
            <person name="Yang H."/>
            <person name="Hasebe M."/>
            <person name="Li S."/>
            <person name="Pierce S.K."/>
            <person name="Wang J."/>
        </authorList>
    </citation>
    <scope>NUCLEOTIDE SEQUENCE [LARGE SCALE GENOMIC DNA]</scope>
    <source>
        <strain evidence="14">EC2010</strain>
        <tissue evidence="14">Whole organism of an adult</tissue>
    </source>
</reference>
<feature type="transmembrane region" description="Helical" evidence="11">
    <location>
        <begin position="285"/>
        <end position="312"/>
    </location>
</feature>
<feature type="transmembrane region" description="Helical" evidence="11">
    <location>
        <begin position="472"/>
        <end position="493"/>
    </location>
</feature>
<keyword evidence="5" id="KW-0109">Calcium transport</keyword>
<evidence type="ECO:0000259" key="13">
    <source>
        <dbReference type="Pfam" id="PF03733"/>
    </source>
</evidence>
<keyword evidence="15" id="KW-1185">Reference proteome</keyword>
<dbReference type="PANTHER" id="PTHR31503">
    <property type="entry name" value="VACUOLAR CALCIUM ION TRANSPORTER"/>
    <property type="match status" value="1"/>
</dbReference>
<evidence type="ECO:0000256" key="5">
    <source>
        <dbReference type="ARBA" id="ARBA00022568"/>
    </source>
</evidence>
<feature type="transmembrane region" description="Helical" evidence="11">
    <location>
        <begin position="505"/>
        <end position="525"/>
    </location>
</feature>
<evidence type="ECO:0000313" key="14">
    <source>
        <dbReference type="EMBL" id="RUS84218.1"/>
    </source>
</evidence>